<dbReference type="EMBL" id="JXJN01006754">
    <property type="status" value="NOT_ANNOTATED_CDS"/>
    <property type="molecule type" value="Genomic_DNA"/>
</dbReference>
<reference evidence="2" key="1">
    <citation type="submission" date="2015-01" db="EMBL/GenBank/DDBJ databases">
        <authorList>
            <person name="Aksoy S."/>
            <person name="Warren W."/>
            <person name="Wilson R.K."/>
        </authorList>
    </citation>
    <scope>NUCLEOTIDE SEQUENCE [LARGE SCALE GENOMIC DNA]</scope>
    <source>
        <strain evidence="2">IAEA</strain>
    </source>
</reference>
<dbReference type="VEuPathDB" id="VectorBase:GPPI014787"/>
<protein>
    <submittedName>
        <fullName evidence="1">Uncharacterized protein</fullName>
    </submittedName>
</protein>
<proteinExistence type="predicted"/>
<reference evidence="1" key="2">
    <citation type="submission" date="2020-05" db="UniProtKB">
        <authorList>
            <consortium name="EnsemblMetazoa"/>
        </authorList>
    </citation>
    <scope>IDENTIFICATION</scope>
    <source>
        <strain evidence="1">IAEA</strain>
    </source>
</reference>
<evidence type="ECO:0000313" key="1">
    <source>
        <dbReference type="EnsemblMetazoa" id="GPPI014787-PA"/>
    </source>
</evidence>
<sequence length="61" mass="6603">MKTKVMIIGRGLLTSCVTDLHSFTVALLLLLPYTAAVTIQSGLLFSGCCVLSHIEFNAYRA</sequence>
<name>A0A1B0B0G5_9MUSC</name>
<dbReference type="EnsemblMetazoa" id="GPPI014787-RA">
    <property type="protein sequence ID" value="GPPI014787-PA"/>
    <property type="gene ID" value="GPPI014787"/>
</dbReference>
<organism evidence="1 2">
    <name type="scientific">Glossina palpalis gambiensis</name>
    <dbReference type="NCBI Taxonomy" id="67801"/>
    <lineage>
        <taxon>Eukaryota</taxon>
        <taxon>Metazoa</taxon>
        <taxon>Ecdysozoa</taxon>
        <taxon>Arthropoda</taxon>
        <taxon>Hexapoda</taxon>
        <taxon>Insecta</taxon>
        <taxon>Pterygota</taxon>
        <taxon>Neoptera</taxon>
        <taxon>Endopterygota</taxon>
        <taxon>Diptera</taxon>
        <taxon>Brachycera</taxon>
        <taxon>Muscomorpha</taxon>
        <taxon>Hippoboscoidea</taxon>
        <taxon>Glossinidae</taxon>
        <taxon>Glossina</taxon>
    </lineage>
</organism>
<accession>A0A1B0B0G5</accession>
<dbReference type="AlphaFoldDB" id="A0A1B0B0G5"/>
<evidence type="ECO:0000313" key="2">
    <source>
        <dbReference type="Proteomes" id="UP000092460"/>
    </source>
</evidence>
<keyword evidence="2" id="KW-1185">Reference proteome</keyword>
<dbReference type="Proteomes" id="UP000092460">
    <property type="component" value="Unassembled WGS sequence"/>
</dbReference>